<evidence type="ECO:0000313" key="3">
    <source>
        <dbReference type="Proteomes" id="UP000305948"/>
    </source>
</evidence>
<dbReference type="EMBL" id="ML213503">
    <property type="protein sequence ID" value="TFK57136.1"/>
    <property type="molecule type" value="Genomic_DNA"/>
</dbReference>
<dbReference type="OrthoDB" id="3258416at2759"/>
<organism evidence="2 3">
    <name type="scientific">Heliocybe sulcata</name>
    <dbReference type="NCBI Taxonomy" id="5364"/>
    <lineage>
        <taxon>Eukaryota</taxon>
        <taxon>Fungi</taxon>
        <taxon>Dikarya</taxon>
        <taxon>Basidiomycota</taxon>
        <taxon>Agaricomycotina</taxon>
        <taxon>Agaricomycetes</taxon>
        <taxon>Gloeophyllales</taxon>
        <taxon>Gloeophyllaceae</taxon>
        <taxon>Heliocybe</taxon>
    </lineage>
</organism>
<protein>
    <submittedName>
        <fullName evidence="2">Uncharacterized protein</fullName>
    </submittedName>
</protein>
<feature type="compositionally biased region" description="Basic residues" evidence="1">
    <location>
        <begin position="235"/>
        <end position="244"/>
    </location>
</feature>
<name>A0A5C3NL02_9AGAM</name>
<feature type="compositionally biased region" description="Basic and acidic residues" evidence="1">
    <location>
        <begin position="160"/>
        <end position="171"/>
    </location>
</feature>
<sequence length="267" mass="28733">MQIISAAGPGHTFKRRRSREVTCTRGFARCLVVLSLTLCSCPTTTTSALLARCPMRRQHPAAMSSRPSREMLEAMKRPDLQKLCKASVLSSEPSGILTQLLQDFGLRANLKSEELIEMILKAPEYVRGLSLSMSSQYWSSPATSEVPAAPQPRATSVAATRKDGTRFRERSTGSMIVHDDSGDEAISPAEDPHGASEPDPTAGRSTRTRKGKDTQSRSGVGRPAAGGVSGGRVSTRAKSRRGKARSFPTTAVPIPEGKLIDYLGGMY</sequence>
<gene>
    <name evidence="2" type="ORF">OE88DRAFT_100549</name>
</gene>
<dbReference type="AlphaFoldDB" id="A0A5C3NL02"/>
<accession>A0A5C3NL02</accession>
<feature type="region of interest" description="Disordered" evidence="1">
    <location>
        <begin position="141"/>
        <end position="256"/>
    </location>
</feature>
<evidence type="ECO:0000313" key="2">
    <source>
        <dbReference type="EMBL" id="TFK57136.1"/>
    </source>
</evidence>
<proteinExistence type="predicted"/>
<dbReference type="Proteomes" id="UP000305948">
    <property type="component" value="Unassembled WGS sequence"/>
</dbReference>
<reference evidence="2 3" key="1">
    <citation type="journal article" date="2019" name="Nat. Ecol. Evol.">
        <title>Megaphylogeny resolves global patterns of mushroom evolution.</title>
        <authorList>
            <person name="Varga T."/>
            <person name="Krizsan K."/>
            <person name="Foldi C."/>
            <person name="Dima B."/>
            <person name="Sanchez-Garcia M."/>
            <person name="Sanchez-Ramirez S."/>
            <person name="Szollosi G.J."/>
            <person name="Szarkandi J.G."/>
            <person name="Papp V."/>
            <person name="Albert L."/>
            <person name="Andreopoulos W."/>
            <person name="Angelini C."/>
            <person name="Antonin V."/>
            <person name="Barry K.W."/>
            <person name="Bougher N.L."/>
            <person name="Buchanan P."/>
            <person name="Buyck B."/>
            <person name="Bense V."/>
            <person name="Catcheside P."/>
            <person name="Chovatia M."/>
            <person name="Cooper J."/>
            <person name="Damon W."/>
            <person name="Desjardin D."/>
            <person name="Finy P."/>
            <person name="Geml J."/>
            <person name="Haridas S."/>
            <person name="Hughes K."/>
            <person name="Justo A."/>
            <person name="Karasinski D."/>
            <person name="Kautmanova I."/>
            <person name="Kiss B."/>
            <person name="Kocsube S."/>
            <person name="Kotiranta H."/>
            <person name="LaButti K.M."/>
            <person name="Lechner B.E."/>
            <person name="Liimatainen K."/>
            <person name="Lipzen A."/>
            <person name="Lukacs Z."/>
            <person name="Mihaltcheva S."/>
            <person name="Morgado L.N."/>
            <person name="Niskanen T."/>
            <person name="Noordeloos M.E."/>
            <person name="Ohm R.A."/>
            <person name="Ortiz-Santana B."/>
            <person name="Ovrebo C."/>
            <person name="Racz N."/>
            <person name="Riley R."/>
            <person name="Savchenko A."/>
            <person name="Shiryaev A."/>
            <person name="Soop K."/>
            <person name="Spirin V."/>
            <person name="Szebenyi C."/>
            <person name="Tomsovsky M."/>
            <person name="Tulloss R.E."/>
            <person name="Uehling J."/>
            <person name="Grigoriev I.V."/>
            <person name="Vagvolgyi C."/>
            <person name="Papp T."/>
            <person name="Martin F.M."/>
            <person name="Miettinen O."/>
            <person name="Hibbett D.S."/>
            <person name="Nagy L.G."/>
        </authorList>
    </citation>
    <scope>NUCLEOTIDE SEQUENCE [LARGE SCALE GENOMIC DNA]</scope>
    <source>
        <strain evidence="2 3">OMC1185</strain>
    </source>
</reference>
<evidence type="ECO:0000256" key="1">
    <source>
        <dbReference type="SAM" id="MobiDB-lite"/>
    </source>
</evidence>
<keyword evidence="3" id="KW-1185">Reference proteome</keyword>
<dbReference type="STRING" id="5364.A0A5C3NL02"/>